<sequence length="452" mass="47347">MGGQRLLLAVAGCLMCTWGLRAATLDLTSISGPAVVEQLLHLATFSDDPLPAVTRLIFTPNDMKARKYVKQLMKEAGLTIREDPMGNIYGRMHGSTKTTGAVVTGSHVDAIPLAGAYDGTLGVIGAIAALKALGEAGFRPEKPIEALMFTSEEPTRFGLGCIGSRGMSGALTVETLNDKLDVNGTSFQAASTAAGYGGKSHETILEGTRVKPGSIAAFVELHIEQGPRLEREGLQLGIVSAIAAPAALRVFFSGDGGHAGALLMPDRNDAGLAAAELALAVEKATLDAGAIDAVGTTGFLQIGPNSMNSVPREAKLEIDIRDIDAARRDRTVSSVLKSVEEIAARRDVRHRVEMINQDPPATCSQEVITAATEAAKELGASQKALVSRAYHDSLFMSQIAPTGMIFIPCRNGWSHRPDEFASAADIETGVKALALTLARLAGTAAAGEHSEL</sequence>
<dbReference type="PANTHER" id="PTHR32494">
    <property type="entry name" value="ALLANTOATE DEIMINASE-RELATED"/>
    <property type="match status" value="1"/>
</dbReference>
<organism evidence="8 9">
    <name type="scientific">Coccomyxa viridis</name>
    <dbReference type="NCBI Taxonomy" id="1274662"/>
    <lineage>
        <taxon>Eukaryota</taxon>
        <taxon>Viridiplantae</taxon>
        <taxon>Chlorophyta</taxon>
        <taxon>core chlorophytes</taxon>
        <taxon>Trebouxiophyceae</taxon>
        <taxon>Trebouxiophyceae incertae sedis</taxon>
        <taxon>Coccomyxaceae</taxon>
        <taxon>Coccomyxa</taxon>
    </lineage>
</organism>
<comment type="subunit">
    <text evidence="2">Homodimer.</text>
</comment>
<proteinExistence type="predicted"/>
<evidence type="ECO:0000256" key="7">
    <source>
        <dbReference type="SAM" id="SignalP"/>
    </source>
</evidence>
<keyword evidence="9" id="KW-1185">Reference proteome</keyword>
<feature type="signal peptide" evidence="7">
    <location>
        <begin position="1"/>
        <end position="22"/>
    </location>
</feature>
<dbReference type="PANTHER" id="PTHR32494:SF19">
    <property type="entry name" value="ALLANTOATE DEIMINASE-RELATED"/>
    <property type="match status" value="1"/>
</dbReference>
<dbReference type="Pfam" id="PF01546">
    <property type="entry name" value="Peptidase_M20"/>
    <property type="match status" value="1"/>
</dbReference>
<accession>A0ABP1FSP8</accession>
<evidence type="ECO:0000256" key="4">
    <source>
        <dbReference type="ARBA" id="ARBA00022723"/>
    </source>
</evidence>
<dbReference type="InterPro" id="IPR010158">
    <property type="entry name" value="Amidase_Cbmase"/>
</dbReference>
<evidence type="ECO:0000313" key="9">
    <source>
        <dbReference type="Proteomes" id="UP001497392"/>
    </source>
</evidence>
<dbReference type="InterPro" id="IPR002933">
    <property type="entry name" value="Peptidase_M20"/>
</dbReference>
<keyword evidence="7" id="KW-0732">Signal</keyword>
<protein>
    <submittedName>
        <fullName evidence="8">G5386 protein</fullName>
    </submittedName>
</protein>
<name>A0ABP1FSP8_9CHLO</name>
<dbReference type="SUPFAM" id="SSF55031">
    <property type="entry name" value="Bacterial exopeptidase dimerisation domain"/>
    <property type="match status" value="1"/>
</dbReference>
<dbReference type="Proteomes" id="UP001497392">
    <property type="component" value="Unassembled WGS sequence"/>
</dbReference>
<dbReference type="NCBIfam" id="TIGR01879">
    <property type="entry name" value="hydantase"/>
    <property type="match status" value="1"/>
</dbReference>
<dbReference type="PIRSF" id="PIRSF001235">
    <property type="entry name" value="Amidase_carbamoylase"/>
    <property type="match status" value="1"/>
</dbReference>
<dbReference type="EMBL" id="CAXHTA020000007">
    <property type="protein sequence ID" value="CAL5222948.1"/>
    <property type="molecule type" value="Genomic_DNA"/>
</dbReference>
<evidence type="ECO:0000256" key="5">
    <source>
        <dbReference type="ARBA" id="ARBA00022801"/>
    </source>
</evidence>
<evidence type="ECO:0000256" key="1">
    <source>
        <dbReference type="ARBA" id="ARBA00001936"/>
    </source>
</evidence>
<comment type="cofactor">
    <cofactor evidence="1">
        <name>Mn(2+)</name>
        <dbReference type="ChEBI" id="CHEBI:29035"/>
    </cofactor>
</comment>
<evidence type="ECO:0000313" key="8">
    <source>
        <dbReference type="EMBL" id="CAL5222948.1"/>
    </source>
</evidence>
<feature type="chain" id="PRO_5045787889" evidence="7">
    <location>
        <begin position="23"/>
        <end position="452"/>
    </location>
</feature>
<keyword evidence="6" id="KW-0464">Manganese</keyword>
<dbReference type="Gene3D" id="3.40.630.10">
    <property type="entry name" value="Zn peptidases"/>
    <property type="match status" value="1"/>
</dbReference>
<dbReference type="InterPro" id="IPR036264">
    <property type="entry name" value="Bact_exopeptidase_dim_dom"/>
</dbReference>
<keyword evidence="4" id="KW-0479">Metal-binding</keyword>
<evidence type="ECO:0000256" key="2">
    <source>
        <dbReference type="ARBA" id="ARBA00011738"/>
    </source>
</evidence>
<evidence type="ECO:0000256" key="3">
    <source>
        <dbReference type="ARBA" id="ARBA00022631"/>
    </source>
</evidence>
<dbReference type="SUPFAM" id="SSF53187">
    <property type="entry name" value="Zn-dependent exopeptidases"/>
    <property type="match status" value="1"/>
</dbReference>
<keyword evidence="5" id="KW-0378">Hydrolase</keyword>
<evidence type="ECO:0000256" key="6">
    <source>
        <dbReference type="ARBA" id="ARBA00023211"/>
    </source>
</evidence>
<dbReference type="CDD" id="cd03884">
    <property type="entry name" value="M20_bAS"/>
    <property type="match status" value="1"/>
</dbReference>
<keyword evidence="3" id="KW-0659">Purine metabolism</keyword>
<gene>
    <name evidence="8" type="primary">g5386</name>
    <name evidence="8" type="ORF">VP750_LOCUS4607</name>
</gene>
<dbReference type="Gene3D" id="3.30.70.360">
    <property type="match status" value="1"/>
</dbReference>
<reference evidence="8 9" key="1">
    <citation type="submission" date="2024-06" db="EMBL/GenBank/DDBJ databases">
        <authorList>
            <person name="Kraege A."/>
            <person name="Thomma B."/>
        </authorList>
    </citation>
    <scope>NUCLEOTIDE SEQUENCE [LARGE SCALE GENOMIC DNA]</scope>
</reference>
<comment type="caution">
    <text evidence="8">The sequence shown here is derived from an EMBL/GenBank/DDBJ whole genome shotgun (WGS) entry which is preliminary data.</text>
</comment>